<evidence type="ECO:0000313" key="10">
    <source>
        <dbReference type="Proteomes" id="UP000566819"/>
    </source>
</evidence>
<evidence type="ECO:0000256" key="3">
    <source>
        <dbReference type="ARBA" id="ARBA00022737"/>
    </source>
</evidence>
<dbReference type="InterPro" id="IPR013087">
    <property type="entry name" value="Znf_C2H2_type"/>
</dbReference>
<dbReference type="AlphaFoldDB" id="A0A8H4VXE6"/>
<evidence type="ECO:0000256" key="7">
    <source>
        <dbReference type="SAM" id="Phobius"/>
    </source>
</evidence>
<comment type="caution">
    <text evidence="9">The sequence shown here is derived from an EMBL/GenBank/DDBJ whole genome shotgun (WGS) entry which is preliminary data.</text>
</comment>
<evidence type="ECO:0000313" key="9">
    <source>
        <dbReference type="EMBL" id="KAF4626218.1"/>
    </source>
</evidence>
<dbReference type="InterPro" id="IPR036770">
    <property type="entry name" value="Ankyrin_rpt-contain_sf"/>
</dbReference>
<feature type="repeat" description="ANK" evidence="6">
    <location>
        <begin position="947"/>
        <end position="970"/>
    </location>
</feature>
<dbReference type="Pfam" id="PF24883">
    <property type="entry name" value="NPHP3_N"/>
    <property type="match status" value="1"/>
</dbReference>
<evidence type="ECO:0000256" key="4">
    <source>
        <dbReference type="ARBA" id="ARBA00022989"/>
    </source>
</evidence>
<dbReference type="InterPro" id="IPR054471">
    <property type="entry name" value="GPIID_WHD"/>
</dbReference>
<dbReference type="InterPro" id="IPR056884">
    <property type="entry name" value="NPHP3-like_N"/>
</dbReference>
<organism evidence="9 10">
    <name type="scientific">Cudoniella acicularis</name>
    <dbReference type="NCBI Taxonomy" id="354080"/>
    <lineage>
        <taxon>Eukaryota</taxon>
        <taxon>Fungi</taxon>
        <taxon>Dikarya</taxon>
        <taxon>Ascomycota</taxon>
        <taxon>Pezizomycotina</taxon>
        <taxon>Leotiomycetes</taxon>
        <taxon>Helotiales</taxon>
        <taxon>Tricladiaceae</taxon>
        <taxon>Cudoniella</taxon>
    </lineage>
</organism>
<dbReference type="PROSITE" id="PS50837">
    <property type="entry name" value="NACHT"/>
    <property type="match status" value="1"/>
</dbReference>
<gene>
    <name evidence="9" type="ORF">G7Y89_g11943</name>
</gene>
<keyword evidence="6" id="KW-0040">ANK repeat</keyword>
<dbReference type="PANTHER" id="PTHR10039">
    <property type="entry name" value="AMELOGENIN"/>
    <property type="match status" value="1"/>
</dbReference>
<dbReference type="SUPFAM" id="SSF52540">
    <property type="entry name" value="P-loop containing nucleoside triphosphate hydrolases"/>
    <property type="match status" value="1"/>
</dbReference>
<dbReference type="InterPro" id="IPR007111">
    <property type="entry name" value="NACHT_NTPase"/>
</dbReference>
<dbReference type="Pfam" id="PF00083">
    <property type="entry name" value="Sugar_tr"/>
    <property type="match status" value="1"/>
</dbReference>
<dbReference type="Pfam" id="PF22939">
    <property type="entry name" value="WHD_GPIID"/>
    <property type="match status" value="1"/>
</dbReference>
<dbReference type="InterPro" id="IPR036259">
    <property type="entry name" value="MFS_trans_sf"/>
</dbReference>
<feature type="repeat" description="ANK" evidence="6">
    <location>
        <begin position="914"/>
        <end position="946"/>
    </location>
</feature>
<dbReference type="Gene3D" id="1.20.1250.20">
    <property type="entry name" value="MFS general substrate transporter like domains"/>
    <property type="match status" value="1"/>
</dbReference>
<dbReference type="PANTHER" id="PTHR10039:SF14">
    <property type="entry name" value="NACHT DOMAIN-CONTAINING PROTEIN"/>
    <property type="match status" value="1"/>
</dbReference>
<dbReference type="Proteomes" id="UP000566819">
    <property type="component" value="Unassembled WGS sequence"/>
</dbReference>
<evidence type="ECO:0000256" key="5">
    <source>
        <dbReference type="ARBA" id="ARBA00023136"/>
    </source>
</evidence>
<sequence length="1063" mass="120426">MAPEGPLPNSFNRAFTDFQRRLSAHQIEDFQFATLQSLQEAIQNIQHEQAQRQGLRNLAKIRPFIEGLTQYSITIEIFVNIQPLIGAVWGPIIFCLQVASKMNEAFNALLEAYEMIGAALPIVQTVDKLFYTHTCATADEDEIKAWKLTFRLTFNTSREMFGDVLKNLDRSRGLLLQSASVAHFQEAQDARILFTQEFQSRQKRDIQEQMLAVVDWLAAEQSSALQHIELQRRRADFPLTAQWPFSIGATKSWMRRNDVSSSIFWLCGIPGAGKTVLFSSVVDKIKDCFRDAQVAYFYCKCSDDTRRTFDAISRSLIAQLLKQNPTCLEYLYEKMVASGERQPSTPKLCQEILEEICLNHDLLFICLDGLDECELHERNLILSLIGTITKTSKTEQSVRFFITSRKEKDVERSLSLAIRLDIKAQHVESDILSYIQSQASKLGQLFSFSAEKERAVMVEIASRPQGMFLLARLIMDNLLAQENIEDLEDEIDSEVLPSRIEQAYDRILTRLCKNRPEKARQRARFILEIITSATRTLQNHEIQGALSIRVEDQTIDIDRRKSRIPLDELCGPIVEAHLNGVINLIHPTAKNYLLQYHSNYFLNLDRANFTMAKLCVNYLIFPCFDPTMSDLSTQQYASKGEYSFQEYATCNWIHHLELSVSFLTKNENEQEVAAFKSAYGELQKRHVQHSHWCCIQLETKTFDDGQDKLKQNLGALRRLYDVESVFPDGQDNKHPCHLLGHVGRARVAIEICSAELDPENQELFLSAYGAAVYKCPILSCSLFETGFKTKASRDAHYTRHQRNFKCETEDCDYSSIGFSTKAALARHIRLCHDTLTFEPTFPKISRCPMNQALNDAIRKEDLFAVRTLASEIADLPDFGTGFLIQSIIAGSRKAALIIMEILGDTKEMDHYGASGDTALHLLVEAEDEELLSVLLSTAVNINAINQRGDTALHVAIRWGSMPIVRLLLEHPKTHLASYKATTSRVSILHLAVKSGNEEVLRFLLETTGQQLTGANFFFYYGTTIFKSTGISNSYITSIILGTVNVVATIGGLWIVKNADAERA</sequence>
<evidence type="ECO:0000256" key="1">
    <source>
        <dbReference type="ARBA" id="ARBA00004370"/>
    </source>
</evidence>
<dbReference type="Pfam" id="PF12796">
    <property type="entry name" value="Ank_2"/>
    <property type="match status" value="1"/>
</dbReference>
<keyword evidence="2 7" id="KW-0812">Transmembrane</keyword>
<accession>A0A8H4VXE6</accession>
<dbReference type="Gene3D" id="1.25.40.20">
    <property type="entry name" value="Ankyrin repeat-containing domain"/>
    <property type="match status" value="1"/>
</dbReference>
<dbReference type="InterPro" id="IPR002110">
    <property type="entry name" value="Ankyrin_rpt"/>
</dbReference>
<keyword evidence="5 7" id="KW-0472">Membrane</keyword>
<feature type="domain" description="NACHT" evidence="8">
    <location>
        <begin position="262"/>
        <end position="405"/>
    </location>
</feature>
<protein>
    <recommendedName>
        <fullName evidence="8">NACHT domain-containing protein</fullName>
    </recommendedName>
</protein>
<dbReference type="InterPro" id="IPR027417">
    <property type="entry name" value="P-loop_NTPase"/>
</dbReference>
<name>A0A8H4VXE6_9HELO</name>
<dbReference type="InterPro" id="IPR005828">
    <property type="entry name" value="MFS_sugar_transport-like"/>
</dbReference>
<reference evidence="9 10" key="1">
    <citation type="submission" date="2020-03" db="EMBL/GenBank/DDBJ databases">
        <title>Draft Genome Sequence of Cudoniella acicularis.</title>
        <authorList>
            <person name="Buettner E."/>
            <person name="Kellner H."/>
        </authorList>
    </citation>
    <scope>NUCLEOTIDE SEQUENCE [LARGE SCALE GENOMIC DNA]</scope>
    <source>
        <strain evidence="9 10">DSM 108380</strain>
    </source>
</reference>
<evidence type="ECO:0000256" key="2">
    <source>
        <dbReference type="ARBA" id="ARBA00022692"/>
    </source>
</evidence>
<dbReference type="Gene3D" id="3.40.50.300">
    <property type="entry name" value="P-loop containing nucleotide triphosphate hydrolases"/>
    <property type="match status" value="1"/>
</dbReference>
<comment type="subcellular location">
    <subcellularLocation>
        <location evidence="1">Membrane</location>
    </subcellularLocation>
</comment>
<keyword evidence="4 7" id="KW-1133">Transmembrane helix</keyword>
<dbReference type="SMART" id="SM00248">
    <property type="entry name" value="ANK"/>
    <property type="match status" value="3"/>
</dbReference>
<keyword evidence="3" id="KW-0677">Repeat</keyword>
<dbReference type="SMART" id="SM00355">
    <property type="entry name" value="ZnF_C2H2"/>
    <property type="match status" value="2"/>
</dbReference>
<dbReference type="OrthoDB" id="21416at2759"/>
<proteinExistence type="predicted"/>
<dbReference type="SUPFAM" id="SSF48403">
    <property type="entry name" value="Ankyrin repeat"/>
    <property type="match status" value="1"/>
</dbReference>
<dbReference type="PROSITE" id="PS50297">
    <property type="entry name" value="ANK_REP_REGION"/>
    <property type="match status" value="2"/>
</dbReference>
<evidence type="ECO:0000259" key="8">
    <source>
        <dbReference type="PROSITE" id="PS50837"/>
    </source>
</evidence>
<dbReference type="GO" id="GO:0016020">
    <property type="term" value="C:membrane"/>
    <property type="evidence" value="ECO:0007669"/>
    <property type="project" value="UniProtKB-SubCell"/>
</dbReference>
<dbReference type="GO" id="GO:0022857">
    <property type="term" value="F:transmembrane transporter activity"/>
    <property type="evidence" value="ECO:0007669"/>
    <property type="project" value="InterPro"/>
</dbReference>
<evidence type="ECO:0000256" key="6">
    <source>
        <dbReference type="PROSITE-ProRule" id="PRU00023"/>
    </source>
</evidence>
<keyword evidence="10" id="KW-1185">Reference proteome</keyword>
<dbReference type="PROSITE" id="PS50088">
    <property type="entry name" value="ANK_REPEAT"/>
    <property type="match status" value="2"/>
</dbReference>
<feature type="transmembrane region" description="Helical" evidence="7">
    <location>
        <begin position="1034"/>
        <end position="1055"/>
    </location>
</feature>
<dbReference type="EMBL" id="JAAMPI010001198">
    <property type="protein sequence ID" value="KAF4626218.1"/>
    <property type="molecule type" value="Genomic_DNA"/>
</dbReference>